<feature type="transmembrane region" description="Helical" evidence="16">
    <location>
        <begin position="742"/>
        <end position="765"/>
    </location>
</feature>
<gene>
    <name evidence="19" type="ORF">BV898_05803</name>
</gene>
<evidence type="ECO:0000313" key="20">
    <source>
        <dbReference type="Proteomes" id="UP000192578"/>
    </source>
</evidence>
<dbReference type="PROSITE" id="PS00236">
    <property type="entry name" value="NEUROTR_ION_CHANNEL"/>
    <property type="match status" value="2"/>
</dbReference>
<dbReference type="InterPro" id="IPR006201">
    <property type="entry name" value="Neur_channel"/>
</dbReference>
<evidence type="ECO:0000256" key="2">
    <source>
        <dbReference type="ARBA" id="ARBA00022448"/>
    </source>
</evidence>
<dbReference type="InterPro" id="IPR006202">
    <property type="entry name" value="Neur_chan_lig-bd"/>
</dbReference>
<dbReference type="OrthoDB" id="5975154at2759"/>
<organism evidence="19 20">
    <name type="scientific">Hypsibius exemplaris</name>
    <name type="common">Freshwater tardigrade</name>
    <dbReference type="NCBI Taxonomy" id="2072580"/>
    <lineage>
        <taxon>Eukaryota</taxon>
        <taxon>Metazoa</taxon>
        <taxon>Ecdysozoa</taxon>
        <taxon>Tardigrada</taxon>
        <taxon>Eutardigrada</taxon>
        <taxon>Parachela</taxon>
        <taxon>Hypsibioidea</taxon>
        <taxon>Hypsibiidae</taxon>
        <taxon>Hypsibius</taxon>
    </lineage>
</organism>
<keyword evidence="3" id="KW-1003">Cell membrane</keyword>
<dbReference type="AlphaFoldDB" id="A0A1W0WYH3"/>
<evidence type="ECO:0000256" key="16">
    <source>
        <dbReference type="RuleBase" id="RU000687"/>
    </source>
</evidence>
<keyword evidence="16" id="KW-0732">Signal</keyword>
<dbReference type="GO" id="GO:0045211">
    <property type="term" value="C:postsynaptic membrane"/>
    <property type="evidence" value="ECO:0007669"/>
    <property type="project" value="UniProtKB-SubCell"/>
</dbReference>
<evidence type="ECO:0000256" key="15">
    <source>
        <dbReference type="ARBA" id="ARBA00034104"/>
    </source>
</evidence>
<feature type="chain" id="PRO_5022259133" evidence="16">
    <location>
        <begin position="26"/>
        <end position="1030"/>
    </location>
</feature>
<reference evidence="20" key="1">
    <citation type="submission" date="2017-01" db="EMBL/GenBank/DDBJ databases">
        <title>Comparative genomics of anhydrobiosis in the tardigrade Hypsibius dujardini.</title>
        <authorList>
            <person name="Yoshida Y."/>
            <person name="Koutsovoulos G."/>
            <person name="Laetsch D."/>
            <person name="Stevens L."/>
            <person name="Kumar S."/>
            <person name="Horikawa D."/>
            <person name="Ishino K."/>
            <person name="Komine S."/>
            <person name="Tomita M."/>
            <person name="Blaxter M."/>
            <person name="Arakawa K."/>
        </authorList>
    </citation>
    <scope>NUCLEOTIDE SEQUENCE [LARGE SCALE GENOMIC DNA]</scope>
    <source>
        <strain evidence="20">Z151</strain>
    </source>
</reference>
<protein>
    <submittedName>
        <fullName evidence="19">Ligand-gated ion channel 4</fullName>
    </submittedName>
</protein>
<feature type="transmembrane region" description="Helical" evidence="16">
    <location>
        <begin position="313"/>
        <end position="338"/>
    </location>
</feature>
<dbReference type="CDD" id="cd18997">
    <property type="entry name" value="LGIC_ECD_nAChR"/>
    <property type="match status" value="2"/>
</dbReference>
<dbReference type="FunFam" id="2.70.170.10:FF:000016">
    <property type="entry name" value="Nicotinic acetylcholine receptor subunit"/>
    <property type="match status" value="1"/>
</dbReference>
<dbReference type="CDD" id="cd19051">
    <property type="entry name" value="LGIC_TM_cation"/>
    <property type="match status" value="2"/>
</dbReference>
<keyword evidence="5 16" id="KW-1133">Transmembrane helix</keyword>
<proteinExistence type="inferred from homology"/>
<feature type="transmembrane region" description="Helical" evidence="16">
    <location>
        <begin position="252"/>
        <end position="271"/>
    </location>
</feature>
<name>A0A1W0WYH3_HYPEX</name>
<keyword evidence="9" id="KW-1015">Disulfide bond</keyword>
<keyword evidence="11" id="KW-0325">Glycoprotein</keyword>
<feature type="domain" description="Neurotransmitter-gated ion-channel ligand-binding" evidence="17">
    <location>
        <begin position="535"/>
        <end position="741"/>
    </location>
</feature>
<dbReference type="FunFam" id="2.70.170.10:FF:000005">
    <property type="entry name" value="Neuronal nicotinic acetylcholine receptor alpha4 subunit"/>
    <property type="match status" value="1"/>
</dbReference>
<dbReference type="PRINTS" id="PR00252">
    <property type="entry name" value="NRIONCHANNEL"/>
</dbReference>
<evidence type="ECO:0000256" key="4">
    <source>
        <dbReference type="ARBA" id="ARBA00022692"/>
    </source>
</evidence>
<keyword evidence="7 16" id="KW-0406">Ion transport</keyword>
<keyword evidence="13" id="KW-1071">Ligand-gated ion channel</keyword>
<feature type="domain" description="Neurotransmitter-gated ion-channel transmembrane" evidence="18">
    <location>
        <begin position="749"/>
        <end position="1017"/>
    </location>
</feature>
<evidence type="ECO:0000256" key="3">
    <source>
        <dbReference type="ARBA" id="ARBA00022475"/>
    </source>
</evidence>
<keyword evidence="10" id="KW-0675">Receptor</keyword>
<keyword evidence="6" id="KW-0770">Synapse</keyword>
<dbReference type="FunFam" id="1.20.58.390:FF:000073">
    <property type="entry name" value="Neuronal acetylcholine receptor subunit alpha-9-II"/>
    <property type="match status" value="1"/>
</dbReference>
<dbReference type="GO" id="GO:0022848">
    <property type="term" value="F:acetylcholine-gated monoatomic cation-selective channel activity"/>
    <property type="evidence" value="ECO:0007669"/>
    <property type="project" value="InterPro"/>
</dbReference>
<dbReference type="InterPro" id="IPR018000">
    <property type="entry name" value="Neurotransmitter_ion_chnl_CS"/>
</dbReference>
<dbReference type="SUPFAM" id="SSF63712">
    <property type="entry name" value="Nicotinic receptor ligand binding domain-like"/>
    <property type="match status" value="2"/>
</dbReference>
<evidence type="ECO:0000256" key="5">
    <source>
        <dbReference type="ARBA" id="ARBA00022989"/>
    </source>
</evidence>
<dbReference type="SUPFAM" id="SSF90112">
    <property type="entry name" value="Neurotransmitter-gated ion-channel transmembrane pore"/>
    <property type="match status" value="2"/>
</dbReference>
<feature type="signal peptide" evidence="16">
    <location>
        <begin position="1"/>
        <end position="25"/>
    </location>
</feature>
<dbReference type="InterPro" id="IPR036719">
    <property type="entry name" value="Neuro-gated_channel_TM_sf"/>
</dbReference>
<dbReference type="InterPro" id="IPR002394">
    <property type="entry name" value="Nicotinic_acetylcholine_rcpt"/>
</dbReference>
<evidence type="ECO:0000259" key="18">
    <source>
        <dbReference type="Pfam" id="PF02932"/>
    </source>
</evidence>
<comment type="caution">
    <text evidence="19">The sequence shown here is derived from an EMBL/GenBank/DDBJ whole genome shotgun (WGS) entry which is preliminary data.</text>
</comment>
<keyword evidence="2 16" id="KW-0813">Transport</keyword>
<dbReference type="Proteomes" id="UP000192578">
    <property type="component" value="Unassembled WGS sequence"/>
</dbReference>
<feature type="transmembrane region" description="Helical" evidence="16">
    <location>
        <begin position="1002"/>
        <end position="1022"/>
    </location>
</feature>
<dbReference type="PRINTS" id="PR00254">
    <property type="entry name" value="NICOTINICR"/>
</dbReference>
<evidence type="ECO:0000256" key="14">
    <source>
        <dbReference type="ARBA" id="ARBA00023303"/>
    </source>
</evidence>
<keyword evidence="12" id="KW-0628">Postsynaptic cell membrane</keyword>
<evidence type="ECO:0000313" key="19">
    <source>
        <dbReference type="EMBL" id="OQV20251.1"/>
    </source>
</evidence>
<evidence type="ECO:0000256" key="12">
    <source>
        <dbReference type="ARBA" id="ARBA00023257"/>
    </source>
</evidence>
<evidence type="ECO:0000256" key="10">
    <source>
        <dbReference type="ARBA" id="ARBA00023170"/>
    </source>
</evidence>
<comment type="subcellular location">
    <subcellularLocation>
        <location evidence="15">Postsynaptic cell membrane</location>
        <topology evidence="15">Multi-pass membrane protein</topology>
    </subcellularLocation>
</comment>
<evidence type="ECO:0000256" key="9">
    <source>
        <dbReference type="ARBA" id="ARBA00023157"/>
    </source>
</evidence>
<evidence type="ECO:0000256" key="13">
    <source>
        <dbReference type="ARBA" id="ARBA00023286"/>
    </source>
</evidence>
<dbReference type="EMBL" id="MTYJ01000032">
    <property type="protein sequence ID" value="OQV20251.1"/>
    <property type="molecule type" value="Genomic_DNA"/>
</dbReference>
<keyword evidence="8 16" id="KW-0472">Membrane</keyword>
<evidence type="ECO:0000256" key="7">
    <source>
        <dbReference type="ARBA" id="ARBA00023065"/>
    </source>
</evidence>
<feature type="transmembrane region" description="Helical" evidence="16">
    <location>
        <begin position="350"/>
        <end position="370"/>
    </location>
</feature>
<feature type="transmembrane region" description="Helical" evidence="16">
    <location>
        <begin position="806"/>
        <end position="826"/>
    </location>
</feature>
<dbReference type="NCBIfam" id="TIGR00860">
    <property type="entry name" value="LIC"/>
    <property type="match status" value="2"/>
</dbReference>
<comment type="similarity">
    <text evidence="1">Belongs to the ligand-gated ion channel (TC 1.A.9) family. Acetylcholine receptor (TC 1.A.9.1) subfamily.</text>
</comment>
<feature type="transmembrane region" description="Helical" evidence="16">
    <location>
        <begin position="777"/>
        <end position="794"/>
    </location>
</feature>
<evidence type="ECO:0000256" key="11">
    <source>
        <dbReference type="ARBA" id="ARBA00023180"/>
    </source>
</evidence>
<evidence type="ECO:0000256" key="1">
    <source>
        <dbReference type="ARBA" id="ARBA00009237"/>
    </source>
</evidence>
<keyword evidence="14 16" id="KW-0407">Ion channel</keyword>
<accession>A0A1W0WYH3</accession>
<keyword evidence="20" id="KW-1185">Reference proteome</keyword>
<evidence type="ECO:0000256" key="8">
    <source>
        <dbReference type="ARBA" id="ARBA00023136"/>
    </source>
</evidence>
<dbReference type="GO" id="GO:0004888">
    <property type="term" value="F:transmembrane signaling receptor activity"/>
    <property type="evidence" value="ECO:0007669"/>
    <property type="project" value="InterPro"/>
</dbReference>
<comment type="caution">
    <text evidence="16">Lacks conserved residue(s) required for the propagation of feature annotation.</text>
</comment>
<dbReference type="InterPro" id="IPR036734">
    <property type="entry name" value="Neur_chan_lig-bd_sf"/>
</dbReference>
<dbReference type="PANTHER" id="PTHR18945">
    <property type="entry name" value="NEUROTRANSMITTER GATED ION CHANNEL"/>
    <property type="match status" value="1"/>
</dbReference>
<dbReference type="Pfam" id="PF02932">
    <property type="entry name" value="Neur_chan_memb"/>
    <property type="match status" value="2"/>
</dbReference>
<sequence>MAVIGIGNMIGVFVCFMLISTVALATQSVEESSYFPRSGADEHEYRLMSYLLDNYNKAVRPAKNHTEPLTVTFGVALTQLIDVDEKNQIMTTNCWLNQVWMDHNLKWNPAHFGNITTIRVPANKIWKPDLLLYNNADSDYYHKIISTNAILQFDGNVTWLATTIFRSSCEINVRFFPFDQQNCTLKFASWTYDGYKVDLIIPTGEGDTSNYVQSCEWDLINMTAKRNVVFYSCCAEPYPDITINLVIRRRPLFYVFNYLMPCSLITVLAFLGFYTPSESGEKVTLGITTLLSMTVFLMMVSESMPPTSESLPLIAMYYGITIFLVALATAVQVLTLNMHHRGTRGQKVPGFLKTFVLGYMAPCLCIHIAGTSKQYRHHTVTTPNDDDYIRPATRISIENTHHTNRGLQPNGLRSVGVGPGARLAKENEAAHEAISQGQDNFNHPFLDTFERQFLRVLNKVYQTIERNEVRLQEQDFKDSLCLEWQEILFGIIKDNHEMDFTFKWLSVLSVLVIFTWSFEHTCGHPLNESWPHHERDLANYLLQGYNKDVRPVKHQVEVVTVTLGVALTQLISVDEKRMILTTNCWLNQMWLDPKLAWKPERFDNLTSILLPVSKIWKPDILLYNTADAAYYHKIISTNVIIHHTGNVTWLVSSIFRSSCDLNMRDFPFDHQICPLKFASWTYDGLKVDLTITTPQADLSSYVPSGEWDLLNFTAHRDLVEYYCCSAPYPEITVNLIMRRRPLYYVFTYMMPCIGCTGFVFLGFILPGECGEKVFLDIKVLLSLILFFFTVGEVMPPTATTVPLIALYYVTSMLFVSLATAFQVWTLNLHYRGSRGQQIPLVFKTGFLKRIISLIHQAKTSRIELNRQTSLNKEPKLAAAIGNRSPTRHSDLVRGDIDKDNFNRYFREQADQPVVHLPLSPGHAKAGKNGYKRQQALQAAGHFPPVSMPQYSLELDLFERRLSTILNAICDMIEKSEKRLMGDEEMDQLTREWQSVAVSMDRLLLTVFLIVVSTVFLLLFISVSSTYEMPA</sequence>
<evidence type="ECO:0000259" key="17">
    <source>
        <dbReference type="Pfam" id="PF02931"/>
    </source>
</evidence>
<feature type="domain" description="Neurotransmitter-gated ion-channel transmembrane" evidence="18">
    <location>
        <begin position="259"/>
        <end position="434"/>
    </location>
</feature>
<dbReference type="InterPro" id="IPR038050">
    <property type="entry name" value="Neuro_actylchol_rec"/>
</dbReference>
<evidence type="ECO:0000256" key="6">
    <source>
        <dbReference type="ARBA" id="ARBA00023018"/>
    </source>
</evidence>
<keyword evidence="4 16" id="KW-0812">Transmembrane</keyword>
<dbReference type="Pfam" id="PF02931">
    <property type="entry name" value="Neur_chan_LBD"/>
    <property type="match status" value="2"/>
</dbReference>
<feature type="domain" description="Neurotransmitter-gated ion-channel ligand-binding" evidence="17">
    <location>
        <begin position="44"/>
        <end position="251"/>
    </location>
</feature>
<dbReference type="Gene3D" id="2.70.170.10">
    <property type="entry name" value="Neurotransmitter-gated ion-channel ligand-binding domain"/>
    <property type="match status" value="2"/>
</dbReference>
<dbReference type="InterPro" id="IPR006029">
    <property type="entry name" value="Neurotrans-gated_channel_TM"/>
</dbReference>
<dbReference type="Gene3D" id="1.20.58.390">
    <property type="entry name" value="Neurotransmitter-gated ion-channel transmembrane domain"/>
    <property type="match status" value="3"/>
</dbReference>